<keyword evidence="3" id="KW-1185">Reference proteome</keyword>
<gene>
    <name evidence="2" type="ORF">CYNAS_LOCUS4497</name>
</gene>
<reference evidence="2" key="1">
    <citation type="submission" date="2023-07" db="EMBL/GenBank/DDBJ databases">
        <authorList>
            <consortium name="CYATHOMIX"/>
        </authorList>
    </citation>
    <scope>NUCLEOTIDE SEQUENCE</scope>
    <source>
        <strain evidence="2">N/A</strain>
    </source>
</reference>
<protein>
    <submittedName>
        <fullName evidence="2">Uncharacterized protein</fullName>
    </submittedName>
</protein>
<sequence>MVVHRLVTQWVTSCAVFCTLFHIIDASNQTSITDTITNTTKQLSGDITVERSVQAEQLEASGADDSIISAGPSLLTLAHLPTKSNIRKRAADFYNGVVGPQFYIPFDITAPRYPHTLVMGLGRPLQRGGLFPHVEYVAQW</sequence>
<organism evidence="2 3">
    <name type="scientific">Cylicocyclus nassatus</name>
    <name type="common">Nematode worm</name>
    <dbReference type="NCBI Taxonomy" id="53992"/>
    <lineage>
        <taxon>Eukaryota</taxon>
        <taxon>Metazoa</taxon>
        <taxon>Ecdysozoa</taxon>
        <taxon>Nematoda</taxon>
        <taxon>Chromadorea</taxon>
        <taxon>Rhabditida</taxon>
        <taxon>Rhabditina</taxon>
        <taxon>Rhabditomorpha</taxon>
        <taxon>Strongyloidea</taxon>
        <taxon>Strongylidae</taxon>
        <taxon>Cylicocyclus</taxon>
    </lineage>
</organism>
<keyword evidence="1" id="KW-0732">Signal</keyword>
<dbReference type="AlphaFoldDB" id="A0AA36DRM6"/>
<name>A0AA36DRM6_CYLNA</name>
<accession>A0AA36DRM6</accession>
<feature type="chain" id="PRO_5041437581" evidence="1">
    <location>
        <begin position="27"/>
        <end position="140"/>
    </location>
</feature>
<evidence type="ECO:0000313" key="2">
    <source>
        <dbReference type="EMBL" id="CAJ0592514.1"/>
    </source>
</evidence>
<feature type="signal peptide" evidence="1">
    <location>
        <begin position="1"/>
        <end position="26"/>
    </location>
</feature>
<evidence type="ECO:0000256" key="1">
    <source>
        <dbReference type="SAM" id="SignalP"/>
    </source>
</evidence>
<proteinExistence type="predicted"/>
<dbReference type="Proteomes" id="UP001176961">
    <property type="component" value="Unassembled WGS sequence"/>
</dbReference>
<comment type="caution">
    <text evidence="2">The sequence shown here is derived from an EMBL/GenBank/DDBJ whole genome shotgun (WGS) entry which is preliminary data.</text>
</comment>
<evidence type="ECO:0000313" key="3">
    <source>
        <dbReference type="Proteomes" id="UP001176961"/>
    </source>
</evidence>
<dbReference type="EMBL" id="CATQJL010000112">
    <property type="protein sequence ID" value="CAJ0592514.1"/>
    <property type="molecule type" value="Genomic_DNA"/>
</dbReference>